<dbReference type="SUPFAM" id="SSF52113">
    <property type="entry name" value="BRCT domain"/>
    <property type="match status" value="1"/>
</dbReference>
<dbReference type="GO" id="GO:0003676">
    <property type="term" value="F:nucleic acid binding"/>
    <property type="evidence" value="ECO:0007669"/>
    <property type="project" value="InterPro"/>
</dbReference>
<dbReference type="Gene3D" id="3.40.50.10190">
    <property type="entry name" value="BRCT domain"/>
    <property type="match status" value="1"/>
</dbReference>
<keyword evidence="4" id="KW-0540">Nuclease</keyword>
<comment type="caution">
    <text evidence="9">The sequence shown here is derived from an EMBL/GenBank/DDBJ whole genome shotgun (WGS) entry which is preliminary data.</text>
</comment>
<evidence type="ECO:0000256" key="1">
    <source>
        <dbReference type="ARBA" id="ARBA00022679"/>
    </source>
</evidence>
<evidence type="ECO:0000256" key="4">
    <source>
        <dbReference type="ARBA" id="ARBA00022722"/>
    </source>
</evidence>
<keyword evidence="2" id="KW-0548">Nucleotidyltransferase</keyword>
<dbReference type="Proteomes" id="UP000052991">
    <property type="component" value="Unassembled WGS sequence"/>
</dbReference>
<dbReference type="PANTHER" id="PTHR30231">
    <property type="entry name" value="DNA POLYMERASE III SUBUNIT EPSILON"/>
    <property type="match status" value="1"/>
</dbReference>
<dbReference type="GO" id="GO:0008408">
    <property type="term" value="F:3'-5' exonuclease activity"/>
    <property type="evidence" value="ECO:0007669"/>
    <property type="project" value="TreeGrafter"/>
</dbReference>
<dbReference type="CDD" id="cd17748">
    <property type="entry name" value="BRCT_DNA_ligase_like"/>
    <property type="match status" value="1"/>
</dbReference>
<dbReference type="RefSeq" id="WP_058212483.1">
    <property type="nucleotide sequence ID" value="NZ_CAKMAV010000001.1"/>
</dbReference>
<name>A0A0V8EVE3_LACLL</name>
<keyword evidence="5" id="KW-0378">Hydrolase</keyword>
<dbReference type="EMBL" id="LKLW01000009">
    <property type="protein sequence ID" value="KSU29741.1"/>
    <property type="molecule type" value="Genomic_DNA"/>
</dbReference>
<evidence type="ECO:0000256" key="7">
    <source>
        <dbReference type="ARBA" id="ARBA00070925"/>
    </source>
</evidence>
<dbReference type="GO" id="GO:0045004">
    <property type="term" value="P:DNA replication proofreading"/>
    <property type="evidence" value="ECO:0007669"/>
    <property type="project" value="TreeGrafter"/>
</dbReference>
<protein>
    <recommendedName>
        <fullName evidence="7">DNA polymerase III polC-type</fullName>
    </recommendedName>
</protein>
<keyword evidence="5" id="KW-0269">Exonuclease</keyword>
<dbReference type="GO" id="GO:0005829">
    <property type="term" value="C:cytosol"/>
    <property type="evidence" value="ECO:0007669"/>
    <property type="project" value="TreeGrafter"/>
</dbReference>
<evidence type="ECO:0000256" key="5">
    <source>
        <dbReference type="ARBA" id="ARBA00022839"/>
    </source>
</evidence>
<gene>
    <name evidence="9" type="ORF">N42_0398</name>
</gene>
<dbReference type="FunFam" id="3.30.420.10:FF:000045">
    <property type="entry name" value="3'-5' exonuclease DinG"/>
    <property type="match status" value="1"/>
</dbReference>
<reference evidence="10" key="1">
    <citation type="submission" date="2015-10" db="EMBL/GenBank/DDBJ databases">
        <title>Draft Genome Sequences of 11 Lactococcus lactis subspecies cremoris strains.</title>
        <authorList>
            <person name="Wels M."/>
            <person name="Backus L."/>
            <person name="Boekhorst J."/>
            <person name="Dijkstra A."/>
            <person name="Beerthuizen M."/>
            <person name="Kelly W."/>
            <person name="Siezen R."/>
            <person name="Bachmann H."/>
            <person name="Van Hijum S."/>
        </authorList>
    </citation>
    <scope>NUCLEOTIDE SEQUENCE [LARGE SCALE GENOMIC DNA]</scope>
    <source>
        <strain evidence="10">N42</strain>
    </source>
</reference>
<dbReference type="PATRIC" id="fig|1360.116.peg.1454"/>
<dbReference type="Gene3D" id="3.30.420.10">
    <property type="entry name" value="Ribonuclease H-like superfamily/Ribonuclease H"/>
    <property type="match status" value="1"/>
</dbReference>
<dbReference type="InterPro" id="IPR036397">
    <property type="entry name" value="RNaseH_sf"/>
</dbReference>
<organism evidence="9 10">
    <name type="scientific">Lactococcus lactis subsp. lactis</name>
    <name type="common">Streptococcus lactis</name>
    <dbReference type="NCBI Taxonomy" id="1360"/>
    <lineage>
        <taxon>Bacteria</taxon>
        <taxon>Bacillati</taxon>
        <taxon>Bacillota</taxon>
        <taxon>Bacilli</taxon>
        <taxon>Lactobacillales</taxon>
        <taxon>Streptococcaceae</taxon>
        <taxon>Lactococcus</taxon>
    </lineage>
</organism>
<dbReference type="PANTHER" id="PTHR30231:SF41">
    <property type="entry name" value="DNA POLYMERASE III SUBUNIT EPSILON"/>
    <property type="match status" value="1"/>
</dbReference>
<dbReference type="InterPro" id="IPR012337">
    <property type="entry name" value="RNaseH-like_sf"/>
</dbReference>
<dbReference type="SUPFAM" id="SSF53098">
    <property type="entry name" value="Ribonuclease H-like"/>
    <property type="match status" value="1"/>
</dbReference>
<proteinExistence type="predicted"/>
<evidence type="ECO:0000313" key="9">
    <source>
        <dbReference type="EMBL" id="KSU29741.1"/>
    </source>
</evidence>
<dbReference type="InterPro" id="IPR036420">
    <property type="entry name" value="BRCT_dom_sf"/>
</dbReference>
<accession>A0A0V8EVE3</accession>
<keyword evidence="6" id="KW-0239">DNA-directed DNA polymerase</keyword>
<evidence type="ECO:0000256" key="2">
    <source>
        <dbReference type="ARBA" id="ARBA00022695"/>
    </source>
</evidence>
<dbReference type="AlphaFoldDB" id="A0A0V8EVE3"/>
<evidence type="ECO:0000259" key="8">
    <source>
        <dbReference type="SMART" id="SM00479"/>
    </source>
</evidence>
<feature type="domain" description="Exonuclease" evidence="8">
    <location>
        <begin position="13"/>
        <end position="175"/>
    </location>
</feature>
<evidence type="ECO:0000256" key="3">
    <source>
        <dbReference type="ARBA" id="ARBA00022705"/>
    </source>
</evidence>
<dbReference type="SMART" id="SM00479">
    <property type="entry name" value="EXOIII"/>
    <property type="match status" value="1"/>
</dbReference>
<dbReference type="CDD" id="cd06127">
    <property type="entry name" value="DEDDh"/>
    <property type="match status" value="1"/>
</dbReference>
<dbReference type="Pfam" id="PF00929">
    <property type="entry name" value="RNase_T"/>
    <property type="match status" value="1"/>
</dbReference>
<evidence type="ECO:0000256" key="6">
    <source>
        <dbReference type="ARBA" id="ARBA00022932"/>
    </source>
</evidence>
<keyword evidence="3" id="KW-0235">DNA replication</keyword>
<sequence>MTNSEIEIDKITDYVVFDVETTGFSPRNDKIIEIGAVKVRNNKIVDELSSLIKIDFELPSIIKTLTGISDEDLFYGEPEKETLEKFVSFVGQDYLIGHNVKFDINFVSAGINRHLDNEYFDTMTLTRRIFKNWPHYRLKDLKNNFNISEEQAHRALSDVKTTYHAFNILKNEYKKLDLNTFFVPRYQSQALKVKDKISFENYHLDETSFIYNKKIIFTGSLNKFKRNEAIEISKIIGAIPEKNNVTKSTNILVVGDIDYKYTKGNKETSKMKKAKMLIEQGQDLIIITESDFLDIISQH</sequence>
<dbReference type="GO" id="GO:0003887">
    <property type="term" value="F:DNA-directed DNA polymerase activity"/>
    <property type="evidence" value="ECO:0007669"/>
    <property type="project" value="UniProtKB-KW"/>
</dbReference>
<keyword evidence="1" id="KW-0808">Transferase</keyword>
<evidence type="ECO:0000313" key="10">
    <source>
        <dbReference type="Proteomes" id="UP000052991"/>
    </source>
</evidence>
<dbReference type="InterPro" id="IPR013520">
    <property type="entry name" value="Ribonucl_H"/>
</dbReference>